<gene>
    <name evidence="2" type="ORF">HKW67_03105</name>
</gene>
<feature type="transmembrane region" description="Helical" evidence="1">
    <location>
        <begin position="200"/>
        <end position="220"/>
    </location>
</feature>
<dbReference type="RefSeq" id="WP_171224003.1">
    <property type="nucleotide sequence ID" value="NZ_CP053085.1"/>
</dbReference>
<accession>A0A6M4IMD2</accession>
<evidence type="ECO:0000313" key="3">
    <source>
        <dbReference type="Proteomes" id="UP000500938"/>
    </source>
</evidence>
<name>A0A6M4IMD2_9BACT</name>
<dbReference type="Proteomes" id="UP000500938">
    <property type="component" value="Chromosome"/>
</dbReference>
<dbReference type="KEGG" id="ggr:HKW67_03105"/>
<dbReference type="AlphaFoldDB" id="A0A6M4IMD2"/>
<proteinExistence type="predicted"/>
<dbReference type="EMBL" id="CP053085">
    <property type="protein sequence ID" value="QJR34576.1"/>
    <property type="molecule type" value="Genomic_DNA"/>
</dbReference>
<keyword evidence="1" id="KW-1133">Transmembrane helix</keyword>
<feature type="transmembrane region" description="Helical" evidence="1">
    <location>
        <begin position="155"/>
        <end position="179"/>
    </location>
</feature>
<keyword evidence="1" id="KW-0472">Membrane</keyword>
<reference evidence="2 3" key="1">
    <citation type="submission" date="2020-05" db="EMBL/GenBank/DDBJ databases">
        <title>Complete genome sequence of Gemmatimonas greenlandica TET16.</title>
        <authorList>
            <person name="Zeng Y."/>
        </authorList>
    </citation>
    <scope>NUCLEOTIDE SEQUENCE [LARGE SCALE GENOMIC DNA]</scope>
    <source>
        <strain evidence="2 3">TET16</strain>
    </source>
</reference>
<evidence type="ECO:0000256" key="1">
    <source>
        <dbReference type="SAM" id="Phobius"/>
    </source>
</evidence>
<keyword evidence="3" id="KW-1185">Reference proteome</keyword>
<organism evidence="2 3">
    <name type="scientific">Gemmatimonas groenlandica</name>
    <dbReference type="NCBI Taxonomy" id="2732249"/>
    <lineage>
        <taxon>Bacteria</taxon>
        <taxon>Pseudomonadati</taxon>
        <taxon>Gemmatimonadota</taxon>
        <taxon>Gemmatimonadia</taxon>
        <taxon>Gemmatimonadales</taxon>
        <taxon>Gemmatimonadaceae</taxon>
        <taxon>Gemmatimonas</taxon>
    </lineage>
</organism>
<keyword evidence="1" id="KW-0812">Transmembrane</keyword>
<evidence type="ECO:0000313" key="2">
    <source>
        <dbReference type="EMBL" id="QJR34576.1"/>
    </source>
</evidence>
<sequence>MTRVRSVRTIARLSRMGARLTLLSSALLAFVLLSAHVGTNQVVFEGQAGGYPVRVLINPPGVVPAQVPIAVRVLSGTPSRVTVRAAQWNVGTKGAPPAEDAAIVPGDPGVWAHDLWIMTASIYAVYVAVEGPAGNGTVVVPMQTSATRTLGMERGMAAVLIALGTLLVAGMLTIIGAAVREGPVAPGQLPPPARVRGARIAIGAGAALLALALFGGSKWWDVEERAYERRMLKPIAMQASVRLVDAERVLTMAITDSLWLTNRFAPVMPDHGKLMHLFLIRADGAEGTSVLAHLHPLRVHADTFVTRIPPMTAGRYLLFGDLLLQNGAQRTLVDTIDLPVAPVVPGEDGAVATVVSSAVVPSLDTDDAWSAVTPVPLGVAYRLASGGTMVLTADARVDAERDLRLVATVTNADGSLSTLAPYMGMGGHAMVLRRDAGVFMHLHPMGTASMTAQAQLMRRERGDTALLDSAQLSAAIATAEMATAEMATAEMASGGSHAAHAAGPSALAFPFAFPTAGAYRVFVQVRRNDAIETAAFDVSVGEPVRPFTR</sequence>
<protein>
    <submittedName>
        <fullName evidence="2">Uncharacterized protein</fullName>
    </submittedName>
</protein>